<accession>A0ABV3GHH9</accession>
<keyword evidence="3" id="KW-1185">Reference proteome</keyword>
<feature type="transmembrane region" description="Helical" evidence="1">
    <location>
        <begin position="78"/>
        <end position="97"/>
    </location>
</feature>
<evidence type="ECO:0000313" key="2">
    <source>
        <dbReference type="EMBL" id="MEV0971095.1"/>
    </source>
</evidence>
<feature type="transmembrane region" description="Helical" evidence="1">
    <location>
        <begin position="197"/>
        <end position="218"/>
    </location>
</feature>
<feature type="transmembrane region" description="Helical" evidence="1">
    <location>
        <begin position="172"/>
        <end position="190"/>
    </location>
</feature>
<dbReference type="EMBL" id="JBFALK010000011">
    <property type="protein sequence ID" value="MEV0971095.1"/>
    <property type="molecule type" value="Genomic_DNA"/>
</dbReference>
<dbReference type="InterPro" id="IPR007136">
    <property type="entry name" value="DUF347"/>
</dbReference>
<sequence length="268" mass="28861">MTTSYERPRHHSVGHRTLNKVPEVTLYFWIIKILCTTVGETAADFLNENLGLGLTYTSAVMAALLVLALVFQFSAKRYVPGVYWLAVVLISVVGTLVSDNLTDNLGVALEATTLVFGALLAATFVAWYACERTLSIHTISTLRREAFYWLAILFTFALGTAAGDLVAERLDVGYAVSAILFGGLIAIVTATHLRLRLGAVPAFWIAYVLTRPFGASIGDYLSQSQDDGGLGLGTVTTSGLFLATILCLVVYLSITRKDESVRQPAGGS</sequence>
<keyword evidence="1" id="KW-0472">Membrane</keyword>
<evidence type="ECO:0008006" key="4">
    <source>
        <dbReference type="Google" id="ProtNLM"/>
    </source>
</evidence>
<feature type="transmembrane region" description="Helical" evidence="1">
    <location>
        <begin position="230"/>
        <end position="254"/>
    </location>
</feature>
<gene>
    <name evidence="2" type="ORF">AB0I59_20905</name>
</gene>
<proteinExistence type="predicted"/>
<feature type="transmembrane region" description="Helical" evidence="1">
    <location>
        <begin position="21"/>
        <end position="39"/>
    </location>
</feature>
<feature type="transmembrane region" description="Helical" evidence="1">
    <location>
        <begin position="146"/>
        <end position="166"/>
    </location>
</feature>
<reference evidence="2 3" key="1">
    <citation type="submission" date="2024-06" db="EMBL/GenBank/DDBJ databases">
        <title>The Natural Products Discovery Center: Release of the First 8490 Sequenced Strains for Exploring Actinobacteria Biosynthetic Diversity.</title>
        <authorList>
            <person name="Kalkreuter E."/>
            <person name="Kautsar S.A."/>
            <person name="Yang D."/>
            <person name="Bader C.D."/>
            <person name="Teijaro C.N."/>
            <person name="Fluegel L."/>
            <person name="Davis C.M."/>
            <person name="Simpson J.R."/>
            <person name="Lauterbach L."/>
            <person name="Steele A.D."/>
            <person name="Gui C."/>
            <person name="Meng S."/>
            <person name="Li G."/>
            <person name="Viehrig K."/>
            <person name="Ye F."/>
            <person name="Su P."/>
            <person name="Kiefer A.F."/>
            <person name="Nichols A."/>
            <person name="Cepeda A.J."/>
            <person name="Yan W."/>
            <person name="Fan B."/>
            <person name="Jiang Y."/>
            <person name="Adhikari A."/>
            <person name="Zheng C.-J."/>
            <person name="Schuster L."/>
            <person name="Cowan T.M."/>
            <person name="Smanski M.J."/>
            <person name="Chevrette M.G."/>
            <person name="De Carvalho L.P.S."/>
            <person name="Shen B."/>
        </authorList>
    </citation>
    <scope>NUCLEOTIDE SEQUENCE [LARGE SCALE GENOMIC DNA]</scope>
    <source>
        <strain evidence="2 3">NPDC050100</strain>
    </source>
</reference>
<keyword evidence="1" id="KW-0812">Transmembrane</keyword>
<protein>
    <recommendedName>
        <fullName evidence="4">Membrane-anchored protein</fullName>
    </recommendedName>
</protein>
<evidence type="ECO:0000313" key="3">
    <source>
        <dbReference type="Proteomes" id="UP001551675"/>
    </source>
</evidence>
<dbReference type="Proteomes" id="UP001551675">
    <property type="component" value="Unassembled WGS sequence"/>
</dbReference>
<feature type="transmembrane region" description="Helical" evidence="1">
    <location>
        <begin position="109"/>
        <end position="130"/>
    </location>
</feature>
<comment type="caution">
    <text evidence="2">The sequence shown here is derived from an EMBL/GenBank/DDBJ whole genome shotgun (WGS) entry which is preliminary data.</text>
</comment>
<keyword evidence="1" id="KW-1133">Transmembrane helix</keyword>
<evidence type="ECO:0000256" key="1">
    <source>
        <dbReference type="SAM" id="Phobius"/>
    </source>
</evidence>
<organism evidence="2 3">
    <name type="scientific">Microtetraspora glauca</name>
    <dbReference type="NCBI Taxonomy" id="1996"/>
    <lineage>
        <taxon>Bacteria</taxon>
        <taxon>Bacillati</taxon>
        <taxon>Actinomycetota</taxon>
        <taxon>Actinomycetes</taxon>
        <taxon>Streptosporangiales</taxon>
        <taxon>Streptosporangiaceae</taxon>
        <taxon>Microtetraspora</taxon>
    </lineage>
</organism>
<dbReference type="Pfam" id="PF03988">
    <property type="entry name" value="DUF347"/>
    <property type="match status" value="4"/>
</dbReference>
<feature type="transmembrane region" description="Helical" evidence="1">
    <location>
        <begin position="51"/>
        <end position="71"/>
    </location>
</feature>
<name>A0ABV3GHH9_MICGL</name>
<dbReference type="RefSeq" id="WP_358135050.1">
    <property type="nucleotide sequence ID" value="NZ_JBFALK010000011.1"/>
</dbReference>